<keyword evidence="3" id="KW-1185">Reference proteome</keyword>
<sequence>MKFKVRKKETFINAAIILVFATPFLIWFAVWSAFSASFASLVRSGDEALFNFIKIFQSAEDVLSFKEARTIVHVFCIILTIVFLAVIILDAFVIYRLYTLKELVITEENLEIVYENKTKKIAFKDIQDVIVRKSHYIRIKFKNKWLQFATILFKGEKFKQELMKKMSQI</sequence>
<dbReference type="Proteomes" id="UP001431935">
    <property type="component" value="Chromosome"/>
</dbReference>
<protein>
    <submittedName>
        <fullName evidence="2">Uncharacterized protein</fullName>
    </submittedName>
</protein>
<accession>A0ABZ2AIX5</accession>
<name>A0ABZ2AIX5_9BACT</name>
<evidence type="ECO:0000313" key="2">
    <source>
        <dbReference type="EMBL" id="WVN21455.1"/>
    </source>
</evidence>
<evidence type="ECO:0000313" key="3">
    <source>
        <dbReference type="Proteomes" id="UP001431935"/>
    </source>
</evidence>
<keyword evidence="1" id="KW-0812">Transmembrane</keyword>
<dbReference type="EMBL" id="CP143578">
    <property type="protein sequence ID" value="WVN21455.1"/>
    <property type="molecule type" value="Genomic_DNA"/>
</dbReference>
<reference evidence="2" key="1">
    <citation type="submission" date="2024-01" db="EMBL/GenBank/DDBJ databases">
        <title>Complete genome sequence of Mycoplasma gateae strain 3700.</title>
        <authorList>
            <person name="Spergser J."/>
        </authorList>
    </citation>
    <scope>NUCLEOTIDE SEQUENCE [LARGE SCALE GENOMIC DNA]</scope>
    <source>
        <strain evidence="2">3700</strain>
    </source>
</reference>
<proteinExistence type="predicted"/>
<keyword evidence="1" id="KW-1133">Transmembrane helix</keyword>
<dbReference type="RefSeq" id="WP_330463493.1">
    <property type="nucleotide sequence ID" value="NZ_CP143578.1"/>
</dbReference>
<keyword evidence="1" id="KW-0472">Membrane</keyword>
<feature type="transmembrane region" description="Helical" evidence="1">
    <location>
        <begin position="12"/>
        <end position="34"/>
    </location>
</feature>
<organism evidence="2 3">
    <name type="scientific">Metamycoplasma gateae</name>
    <dbReference type="NCBI Taxonomy" id="35769"/>
    <lineage>
        <taxon>Bacteria</taxon>
        <taxon>Bacillati</taxon>
        <taxon>Mycoplasmatota</taxon>
        <taxon>Mycoplasmoidales</taxon>
        <taxon>Metamycoplasmataceae</taxon>
        <taxon>Metamycoplasma</taxon>
    </lineage>
</organism>
<feature type="transmembrane region" description="Helical" evidence="1">
    <location>
        <begin position="71"/>
        <end position="95"/>
    </location>
</feature>
<gene>
    <name evidence="2" type="ORF">V2E26_00425</name>
</gene>
<evidence type="ECO:0000256" key="1">
    <source>
        <dbReference type="SAM" id="Phobius"/>
    </source>
</evidence>